<reference evidence="2" key="1">
    <citation type="journal article" date="2022" name="Mol. Ecol. Resour.">
        <title>The genomes of chicory, endive, great burdock and yacon provide insights into Asteraceae palaeo-polyploidization history and plant inulin production.</title>
        <authorList>
            <person name="Fan W."/>
            <person name="Wang S."/>
            <person name="Wang H."/>
            <person name="Wang A."/>
            <person name="Jiang F."/>
            <person name="Liu H."/>
            <person name="Zhao H."/>
            <person name="Xu D."/>
            <person name="Zhang Y."/>
        </authorList>
    </citation>
    <scope>NUCLEOTIDE SEQUENCE [LARGE SCALE GENOMIC DNA]</scope>
    <source>
        <strain evidence="2">cv. Punajuju</strain>
    </source>
</reference>
<accession>A0ACB9BNW3</accession>
<reference evidence="1 2" key="2">
    <citation type="journal article" date="2022" name="Mol. Ecol. Resour.">
        <title>The genomes of chicory, endive, great burdock and yacon provide insights into Asteraceae paleo-polyploidization history and plant inulin production.</title>
        <authorList>
            <person name="Fan W."/>
            <person name="Wang S."/>
            <person name="Wang H."/>
            <person name="Wang A."/>
            <person name="Jiang F."/>
            <person name="Liu H."/>
            <person name="Zhao H."/>
            <person name="Xu D."/>
            <person name="Zhang Y."/>
        </authorList>
    </citation>
    <scope>NUCLEOTIDE SEQUENCE [LARGE SCALE GENOMIC DNA]</scope>
    <source>
        <strain evidence="2">cv. Punajuju</strain>
        <tissue evidence="1">Leaves</tissue>
    </source>
</reference>
<evidence type="ECO:0000313" key="2">
    <source>
        <dbReference type="Proteomes" id="UP001055811"/>
    </source>
</evidence>
<name>A0ACB9BNW3_CICIN</name>
<dbReference type="Proteomes" id="UP001055811">
    <property type="component" value="Linkage Group LG06"/>
</dbReference>
<gene>
    <name evidence="1" type="ORF">L2E82_35449</name>
</gene>
<dbReference type="EMBL" id="CM042014">
    <property type="protein sequence ID" value="KAI3723693.1"/>
    <property type="molecule type" value="Genomic_DNA"/>
</dbReference>
<keyword evidence="2" id="KW-1185">Reference proteome</keyword>
<organism evidence="1 2">
    <name type="scientific">Cichorium intybus</name>
    <name type="common">Chicory</name>
    <dbReference type="NCBI Taxonomy" id="13427"/>
    <lineage>
        <taxon>Eukaryota</taxon>
        <taxon>Viridiplantae</taxon>
        <taxon>Streptophyta</taxon>
        <taxon>Embryophyta</taxon>
        <taxon>Tracheophyta</taxon>
        <taxon>Spermatophyta</taxon>
        <taxon>Magnoliopsida</taxon>
        <taxon>eudicotyledons</taxon>
        <taxon>Gunneridae</taxon>
        <taxon>Pentapetalae</taxon>
        <taxon>asterids</taxon>
        <taxon>campanulids</taxon>
        <taxon>Asterales</taxon>
        <taxon>Asteraceae</taxon>
        <taxon>Cichorioideae</taxon>
        <taxon>Cichorieae</taxon>
        <taxon>Cichoriinae</taxon>
        <taxon>Cichorium</taxon>
    </lineage>
</organism>
<sequence length="157" mass="17943">MYIFNKLSTSPLSFDLDNGKENFTLIVNPTAWTEMANIIFVDIPAGTGFSYAETKNGWISSDNILANQANEFIKKFLINHPEFLKNPLYIAGISYLGLIVPKITLELYECNERGDQPTLNIQGYILISPLTDKFKDFNSRFEYAHRMALISEDIYKD</sequence>
<comment type="caution">
    <text evidence="1">The sequence shown here is derived from an EMBL/GenBank/DDBJ whole genome shotgun (WGS) entry which is preliminary data.</text>
</comment>
<protein>
    <submittedName>
        <fullName evidence="1">Uncharacterized protein</fullName>
    </submittedName>
</protein>
<proteinExistence type="predicted"/>
<evidence type="ECO:0000313" key="1">
    <source>
        <dbReference type="EMBL" id="KAI3723693.1"/>
    </source>
</evidence>